<protein>
    <recommendedName>
        <fullName evidence="1">DUF2007 domain-containing protein</fullName>
    </recommendedName>
</protein>
<organism evidence="2 3">
    <name type="scientific">Kangiella koreensis (strain DSM 16069 / JCM 12317 / KCTC 12182 / SW-125)</name>
    <dbReference type="NCBI Taxonomy" id="523791"/>
    <lineage>
        <taxon>Bacteria</taxon>
        <taxon>Pseudomonadati</taxon>
        <taxon>Pseudomonadota</taxon>
        <taxon>Gammaproteobacteria</taxon>
        <taxon>Kangiellales</taxon>
        <taxon>Kangiellaceae</taxon>
        <taxon>Kangiella</taxon>
    </lineage>
</organism>
<dbReference type="SUPFAM" id="SSF54913">
    <property type="entry name" value="GlnB-like"/>
    <property type="match status" value="1"/>
</dbReference>
<name>C7R6P4_KANKD</name>
<dbReference type="InterPro" id="IPR018551">
    <property type="entry name" value="DUF2007"/>
</dbReference>
<keyword evidence="3" id="KW-1185">Reference proteome</keyword>
<dbReference type="Gene3D" id="3.30.70.790">
    <property type="entry name" value="UreE, C-terminal domain"/>
    <property type="match status" value="1"/>
</dbReference>
<proteinExistence type="predicted"/>
<dbReference type="InParanoid" id="C7R6P4"/>
<dbReference type="Proteomes" id="UP000001231">
    <property type="component" value="Chromosome"/>
</dbReference>
<gene>
    <name evidence="2" type="ordered locus">Kkor_0139</name>
</gene>
<dbReference type="KEGG" id="kko:Kkor_0139"/>
<dbReference type="EMBL" id="CP001707">
    <property type="protein sequence ID" value="ACV25560.1"/>
    <property type="molecule type" value="Genomic_DNA"/>
</dbReference>
<sequence>MSLVVAETYPNTMQAHIARGLLESHGINATILHEHTHSTYSFALGEVPLMVDEENYIRAKEILNEELPPDPIESFSA</sequence>
<evidence type="ECO:0000259" key="1">
    <source>
        <dbReference type="Pfam" id="PF09413"/>
    </source>
</evidence>
<dbReference type="AlphaFoldDB" id="C7R6P4"/>
<reference evidence="2 3" key="1">
    <citation type="journal article" date="2009" name="Stand. Genomic Sci.">
        <title>Complete genome sequence of Kangiella koreensis type strain (SW-125).</title>
        <authorList>
            <person name="Han C."/>
            <person name="Sikorski J."/>
            <person name="Lapidus A."/>
            <person name="Nolan M."/>
            <person name="Glavina Del Rio T."/>
            <person name="Tice H."/>
            <person name="Cheng J.F."/>
            <person name="Lucas S."/>
            <person name="Chen F."/>
            <person name="Copeland A."/>
            <person name="Ivanova N."/>
            <person name="Mavromatis K."/>
            <person name="Ovchinnikova G."/>
            <person name="Pati A."/>
            <person name="Bruce D."/>
            <person name="Goodwin L."/>
            <person name="Pitluck S."/>
            <person name="Chen A."/>
            <person name="Palaniappan K."/>
            <person name="Land M."/>
            <person name="Hauser L."/>
            <person name="Chang Y.J."/>
            <person name="Jeffries C.D."/>
            <person name="Chain P."/>
            <person name="Saunders E."/>
            <person name="Brettin T."/>
            <person name="Goker M."/>
            <person name="Tindall B.J."/>
            <person name="Bristow J."/>
            <person name="Eisen J.A."/>
            <person name="Markowitz V."/>
            <person name="Hugenholtz P."/>
            <person name="Kyrpides N.C."/>
            <person name="Klenk H.P."/>
            <person name="Detter J.C."/>
        </authorList>
    </citation>
    <scope>NUCLEOTIDE SEQUENCE [LARGE SCALE GENOMIC DNA]</scope>
    <source>
        <strain evidence="3">DSM 16069 / KCTC 12182 / SW-125</strain>
    </source>
</reference>
<feature type="domain" description="DUF2007" evidence="1">
    <location>
        <begin position="11"/>
        <end position="65"/>
    </location>
</feature>
<dbReference type="RefSeq" id="WP_012800075.1">
    <property type="nucleotide sequence ID" value="NC_013166.1"/>
</dbReference>
<dbReference type="OrthoDB" id="8480302at2"/>
<dbReference type="Pfam" id="PF09413">
    <property type="entry name" value="DUF2007"/>
    <property type="match status" value="1"/>
</dbReference>
<dbReference type="InterPro" id="IPR011322">
    <property type="entry name" value="N-reg_PII-like_a/b"/>
</dbReference>
<dbReference type="HOGENOM" id="CLU_2633361_0_0_6"/>
<evidence type="ECO:0000313" key="2">
    <source>
        <dbReference type="EMBL" id="ACV25560.1"/>
    </source>
</evidence>
<evidence type="ECO:0000313" key="3">
    <source>
        <dbReference type="Proteomes" id="UP000001231"/>
    </source>
</evidence>
<accession>C7R6P4</accession>